<keyword evidence="4" id="KW-0238">DNA-binding</keyword>
<proteinExistence type="predicted"/>
<evidence type="ECO:0000256" key="2">
    <source>
        <dbReference type="ARBA" id="ARBA00022840"/>
    </source>
</evidence>
<dbReference type="Pfam" id="PF25601">
    <property type="entry name" value="AAA_lid_14"/>
    <property type="match status" value="1"/>
</dbReference>
<dbReference type="GO" id="GO:0005524">
    <property type="term" value="F:ATP binding"/>
    <property type="evidence" value="ECO:0007669"/>
    <property type="project" value="UniProtKB-KW"/>
</dbReference>
<keyword evidence="3" id="KW-0805">Transcription regulation</keyword>
<dbReference type="AlphaFoldDB" id="A0A7J0BW24"/>
<dbReference type="CDD" id="cd00009">
    <property type="entry name" value="AAA"/>
    <property type="match status" value="1"/>
</dbReference>
<comment type="caution">
    <text evidence="7">The sequence shown here is derived from an EMBL/GenBank/DDBJ whole genome shotgun (WGS) entry which is preliminary data.</text>
</comment>
<evidence type="ECO:0000259" key="6">
    <source>
        <dbReference type="PROSITE" id="PS50045"/>
    </source>
</evidence>
<dbReference type="Gene3D" id="3.40.50.300">
    <property type="entry name" value="P-loop containing nucleotide triphosphate hydrolases"/>
    <property type="match status" value="1"/>
</dbReference>
<dbReference type="SMART" id="SM00382">
    <property type="entry name" value="AAA"/>
    <property type="match status" value="1"/>
</dbReference>
<keyword evidence="1" id="KW-0547">Nucleotide-binding</keyword>
<gene>
    <name evidence="7" type="primary">pspF</name>
    <name evidence="7" type="ORF">DSM19430T_25770</name>
</gene>
<dbReference type="PROSITE" id="PS50045">
    <property type="entry name" value="SIGMA54_INTERACT_4"/>
    <property type="match status" value="1"/>
</dbReference>
<dbReference type="Gene3D" id="1.10.8.60">
    <property type="match status" value="1"/>
</dbReference>
<dbReference type="PROSITE" id="PS00676">
    <property type="entry name" value="SIGMA54_INTERACT_2"/>
    <property type="match status" value="1"/>
</dbReference>
<dbReference type="InterPro" id="IPR009057">
    <property type="entry name" value="Homeodomain-like_sf"/>
</dbReference>
<keyword evidence="5" id="KW-0804">Transcription</keyword>
<dbReference type="PANTHER" id="PTHR32071:SF38">
    <property type="entry name" value="PSP OPERON TRANSCRIPTIONAL ACTIVATOR"/>
    <property type="match status" value="1"/>
</dbReference>
<dbReference type="NCBIfam" id="TIGR02974">
    <property type="entry name" value="phageshock_pspF"/>
    <property type="match status" value="1"/>
</dbReference>
<dbReference type="InterPro" id="IPR025943">
    <property type="entry name" value="Sigma_54_int_dom_ATP-bd_2"/>
</dbReference>
<dbReference type="RefSeq" id="WP_174410513.1">
    <property type="nucleotide sequence ID" value="NZ_BLVP01000010.1"/>
</dbReference>
<organism evidence="7 8">
    <name type="scientific">Desulfovibrio psychrotolerans</name>
    <dbReference type="NCBI Taxonomy" id="415242"/>
    <lineage>
        <taxon>Bacteria</taxon>
        <taxon>Pseudomonadati</taxon>
        <taxon>Thermodesulfobacteriota</taxon>
        <taxon>Desulfovibrionia</taxon>
        <taxon>Desulfovibrionales</taxon>
        <taxon>Desulfovibrionaceae</taxon>
        <taxon>Desulfovibrio</taxon>
    </lineage>
</organism>
<dbReference type="Pfam" id="PF00158">
    <property type="entry name" value="Sigma54_activat"/>
    <property type="match status" value="1"/>
</dbReference>
<evidence type="ECO:0000256" key="4">
    <source>
        <dbReference type="ARBA" id="ARBA00023125"/>
    </source>
</evidence>
<evidence type="ECO:0000313" key="7">
    <source>
        <dbReference type="EMBL" id="GFM37893.1"/>
    </source>
</evidence>
<evidence type="ECO:0000256" key="1">
    <source>
        <dbReference type="ARBA" id="ARBA00022741"/>
    </source>
</evidence>
<reference evidence="7 8" key="1">
    <citation type="submission" date="2020-05" db="EMBL/GenBank/DDBJ databases">
        <title>Draft genome sequence of Desulfovibrio psychrotolerans JS1T.</title>
        <authorList>
            <person name="Ueno A."/>
            <person name="Tamazawa S."/>
            <person name="Tamamura S."/>
            <person name="Murakami T."/>
            <person name="Kiyama T."/>
            <person name="Inomata H."/>
            <person name="Amano Y."/>
            <person name="Miyakawa K."/>
            <person name="Tamaki H."/>
            <person name="Naganuma T."/>
            <person name="Kaneko K."/>
        </authorList>
    </citation>
    <scope>NUCLEOTIDE SEQUENCE [LARGE SCALE GENOMIC DNA]</scope>
    <source>
        <strain evidence="7 8">JS1</strain>
    </source>
</reference>
<name>A0A7J0BW24_9BACT</name>
<dbReference type="SUPFAM" id="SSF46689">
    <property type="entry name" value="Homeodomain-like"/>
    <property type="match status" value="1"/>
</dbReference>
<dbReference type="InterPro" id="IPR002078">
    <property type="entry name" value="Sigma_54_int"/>
</dbReference>
<dbReference type="GO" id="GO:0006355">
    <property type="term" value="P:regulation of DNA-templated transcription"/>
    <property type="evidence" value="ECO:0007669"/>
    <property type="project" value="InterPro"/>
</dbReference>
<dbReference type="EMBL" id="BLVP01000010">
    <property type="protein sequence ID" value="GFM37893.1"/>
    <property type="molecule type" value="Genomic_DNA"/>
</dbReference>
<dbReference type="Gene3D" id="1.10.10.60">
    <property type="entry name" value="Homeodomain-like"/>
    <property type="match status" value="1"/>
</dbReference>
<dbReference type="InterPro" id="IPR014317">
    <property type="entry name" value="Transcription_activator_PspF"/>
</dbReference>
<dbReference type="GO" id="GO:0003677">
    <property type="term" value="F:DNA binding"/>
    <property type="evidence" value="ECO:0007669"/>
    <property type="project" value="UniProtKB-KW"/>
</dbReference>
<dbReference type="PROSITE" id="PS00688">
    <property type="entry name" value="SIGMA54_INTERACT_3"/>
    <property type="match status" value="1"/>
</dbReference>
<dbReference type="SUPFAM" id="SSF52540">
    <property type="entry name" value="P-loop containing nucleoside triphosphate hydrolases"/>
    <property type="match status" value="1"/>
</dbReference>
<accession>A0A7J0BW24</accession>
<evidence type="ECO:0000256" key="5">
    <source>
        <dbReference type="ARBA" id="ARBA00023163"/>
    </source>
</evidence>
<evidence type="ECO:0000313" key="8">
    <source>
        <dbReference type="Proteomes" id="UP000503820"/>
    </source>
</evidence>
<protein>
    <submittedName>
        <fullName evidence="7">Phage shock protein operon transcriptional activator</fullName>
    </submittedName>
</protein>
<keyword evidence="2" id="KW-0067">ATP-binding</keyword>
<dbReference type="FunFam" id="3.40.50.300:FF:000006">
    <property type="entry name" value="DNA-binding transcriptional regulator NtrC"/>
    <property type="match status" value="1"/>
</dbReference>
<dbReference type="InterPro" id="IPR003593">
    <property type="entry name" value="AAA+_ATPase"/>
</dbReference>
<keyword evidence="8" id="KW-1185">Reference proteome</keyword>
<feature type="domain" description="Sigma-54 factor interaction" evidence="6">
    <location>
        <begin position="17"/>
        <end position="247"/>
    </location>
</feature>
<dbReference type="InterPro" id="IPR058031">
    <property type="entry name" value="AAA_lid_NorR"/>
</dbReference>
<sequence>MDNDTHSLPLPSAHTEAMGTSEAFLSFQEHLSRVAAVDRPVLIIGERGTGKELAAVRLHYLSRRWRKPLVTVNCASLSETLLESELFGHEAGAFTGATVRRAGRFEQADGGTLFLDEIAAMPRRMQESILRTVEYGTLQRVGGSRSVHTDVRIVGATNAHLPQLAARGIFLHDLLDRLSFEVLTLPPLRERGEDILLLAQRFASSMAMELELNGTPEFGPDALRTLHRHPWPGNIRELKNTVERAVFRQGLHLAELPVNPFRSPWQPNAVTEFAESAPRTAACDSTARPLPQEAWPEETQPRTVLAEPLPEAIRRLELHSLRQALLRARHNQRQAADLLGLTYHQFRGLYRRHKQAIEQQLPPASTD</sequence>
<dbReference type="InterPro" id="IPR027417">
    <property type="entry name" value="P-loop_NTPase"/>
</dbReference>
<dbReference type="PANTHER" id="PTHR32071">
    <property type="entry name" value="TRANSCRIPTIONAL REGULATORY PROTEIN"/>
    <property type="match status" value="1"/>
</dbReference>
<dbReference type="InterPro" id="IPR025944">
    <property type="entry name" value="Sigma_54_int_dom_CS"/>
</dbReference>
<evidence type="ECO:0000256" key="3">
    <source>
        <dbReference type="ARBA" id="ARBA00023015"/>
    </source>
</evidence>
<dbReference type="Proteomes" id="UP000503820">
    <property type="component" value="Unassembled WGS sequence"/>
</dbReference>